<keyword evidence="2" id="KW-0805">Transcription regulation</keyword>
<comment type="similarity">
    <text evidence="1">Belongs to the LysR transcriptional regulatory family.</text>
</comment>
<dbReference type="EMBL" id="VHLH01000041">
    <property type="protein sequence ID" value="TPW25968.1"/>
    <property type="molecule type" value="Genomic_DNA"/>
</dbReference>
<dbReference type="PRINTS" id="PR00039">
    <property type="entry name" value="HTHLYSR"/>
</dbReference>
<evidence type="ECO:0000256" key="2">
    <source>
        <dbReference type="ARBA" id="ARBA00023015"/>
    </source>
</evidence>
<dbReference type="FunFam" id="1.10.10.10:FF:000001">
    <property type="entry name" value="LysR family transcriptional regulator"/>
    <property type="match status" value="1"/>
</dbReference>
<dbReference type="PANTHER" id="PTHR30419:SF8">
    <property type="entry name" value="NITROGEN ASSIMILATION TRANSCRIPTIONAL ACTIVATOR-RELATED"/>
    <property type="match status" value="1"/>
</dbReference>
<comment type="caution">
    <text evidence="9">The sequence shown here is derived from an EMBL/GenBank/DDBJ whole genome shotgun (WGS) entry which is preliminary data.</text>
</comment>
<dbReference type="PANTHER" id="PTHR30419">
    <property type="entry name" value="HTH-TYPE TRANSCRIPTIONAL REGULATOR YBHD"/>
    <property type="match status" value="1"/>
</dbReference>
<reference evidence="9 10" key="1">
    <citation type="submission" date="2019-06" db="EMBL/GenBank/DDBJ databases">
        <authorList>
            <person name="Li M."/>
        </authorList>
    </citation>
    <scope>NUCLEOTIDE SEQUENCE [LARGE SCALE GENOMIC DNA]</scope>
    <source>
        <strain evidence="9 10">BGMRC6574</strain>
    </source>
</reference>
<dbReference type="GO" id="GO:0003677">
    <property type="term" value="F:DNA binding"/>
    <property type="evidence" value="ECO:0007669"/>
    <property type="project" value="UniProtKB-KW"/>
</dbReference>
<dbReference type="Gene3D" id="3.40.190.290">
    <property type="match status" value="1"/>
</dbReference>
<keyword evidence="4" id="KW-0804">Transcription</keyword>
<feature type="domain" description="HTH lysR-type" evidence="8">
    <location>
        <begin position="1"/>
        <end position="58"/>
    </location>
</feature>
<dbReference type="AlphaFoldDB" id="A0A506TXQ9"/>
<dbReference type="RefSeq" id="WP_141168273.1">
    <property type="nucleotide sequence ID" value="NZ_VHLH01000041.1"/>
</dbReference>
<accession>A0A506TXQ9</accession>
<dbReference type="InterPro" id="IPR036390">
    <property type="entry name" value="WH_DNA-bd_sf"/>
</dbReference>
<dbReference type="InterPro" id="IPR005119">
    <property type="entry name" value="LysR_subst-bd"/>
</dbReference>
<protein>
    <recommendedName>
        <fullName evidence="6">HTH-type transcriptional regulator TtuA</fullName>
    </recommendedName>
    <alternativeName>
        <fullName evidence="7">Tartrate utilization transcriptional regulator</fullName>
    </alternativeName>
</protein>
<dbReference type="Gene3D" id="1.10.10.10">
    <property type="entry name" value="Winged helix-like DNA-binding domain superfamily/Winged helix DNA-binding domain"/>
    <property type="match status" value="1"/>
</dbReference>
<evidence type="ECO:0000313" key="10">
    <source>
        <dbReference type="Proteomes" id="UP000320314"/>
    </source>
</evidence>
<comment type="function">
    <text evidence="5">Transcriptional regulator of the ttuABCDE tartrate utilization operon.</text>
</comment>
<dbReference type="OrthoDB" id="9814165at2"/>
<dbReference type="SUPFAM" id="SSF53850">
    <property type="entry name" value="Periplasmic binding protein-like II"/>
    <property type="match status" value="1"/>
</dbReference>
<dbReference type="InterPro" id="IPR000847">
    <property type="entry name" value="LysR_HTH_N"/>
</dbReference>
<dbReference type="SUPFAM" id="SSF46785">
    <property type="entry name" value="Winged helix' DNA-binding domain"/>
    <property type="match status" value="1"/>
</dbReference>
<dbReference type="GO" id="GO:0003700">
    <property type="term" value="F:DNA-binding transcription factor activity"/>
    <property type="evidence" value="ECO:0007669"/>
    <property type="project" value="InterPro"/>
</dbReference>
<dbReference type="Proteomes" id="UP000320314">
    <property type="component" value="Unassembled WGS sequence"/>
</dbReference>
<evidence type="ECO:0000256" key="3">
    <source>
        <dbReference type="ARBA" id="ARBA00023125"/>
    </source>
</evidence>
<evidence type="ECO:0000256" key="7">
    <source>
        <dbReference type="ARBA" id="ARBA00083243"/>
    </source>
</evidence>
<dbReference type="Pfam" id="PF03466">
    <property type="entry name" value="LysR_substrate"/>
    <property type="match status" value="1"/>
</dbReference>
<dbReference type="PROSITE" id="PS50931">
    <property type="entry name" value="HTH_LYSR"/>
    <property type="match status" value="1"/>
</dbReference>
<evidence type="ECO:0000259" key="8">
    <source>
        <dbReference type="PROSITE" id="PS50931"/>
    </source>
</evidence>
<dbReference type="InterPro" id="IPR036388">
    <property type="entry name" value="WH-like_DNA-bd_sf"/>
</dbReference>
<keyword evidence="10" id="KW-1185">Reference proteome</keyword>
<evidence type="ECO:0000256" key="4">
    <source>
        <dbReference type="ARBA" id="ARBA00023163"/>
    </source>
</evidence>
<dbReference type="GO" id="GO:0005829">
    <property type="term" value="C:cytosol"/>
    <property type="evidence" value="ECO:0007669"/>
    <property type="project" value="TreeGrafter"/>
</dbReference>
<evidence type="ECO:0000256" key="5">
    <source>
        <dbReference type="ARBA" id="ARBA00054626"/>
    </source>
</evidence>
<evidence type="ECO:0000313" key="9">
    <source>
        <dbReference type="EMBL" id="TPW25968.1"/>
    </source>
</evidence>
<organism evidence="9 10">
    <name type="scientific">Pararhizobium mangrovi</name>
    <dbReference type="NCBI Taxonomy" id="2590452"/>
    <lineage>
        <taxon>Bacteria</taxon>
        <taxon>Pseudomonadati</taxon>
        <taxon>Pseudomonadota</taxon>
        <taxon>Alphaproteobacteria</taxon>
        <taxon>Hyphomicrobiales</taxon>
        <taxon>Rhizobiaceae</taxon>
        <taxon>Rhizobium/Agrobacterium group</taxon>
        <taxon>Pararhizobium</taxon>
    </lineage>
</organism>
<evidence type="ECO:0000256" key="6">
    <source>
        <dbReference type="ARBA" id="ARBA00067332"/>
    </source>
</evidence>
<gene>
    <name evidence="9" type="ORF">FJU11_17005</name>
</gene>
<dbReference type="InterPro" id="IPR050950">
    <property type="entry name" value="HTH-type_LysR_regulators"/>
</dbReference>
<evidence type="ECO:0000256" key="1">
    <source>
        <dbReference type="ARBA" id="ARBA00009437"/>
    </source>
</evidence>
<keyword evidence="3" id="KW-0238">DNA-binding</keyword>
<sequence>MDLRQLTYFLRVSELGSVTAAAAALHVTQPTLTKSIGLLERELGTALFTRLPRGLELTEAGRRLVRHAEAVRNQVRDAHRELAALSATSTGMVTIGAGPAWLRRLMPEAVARATALHPGMQVRIVGGFDESLMRSLLSGDLDFVVAELPWTRAHDGTVVETLTRDVLCVCARAGHPLDARTSIGLSDLLSYPWVLPVRATRARQRLDALFVAQNAVPPEPTVETDSMAFMLAFVAASDALTYTTRTTTEMPEGSGLATLAVPQLDNERVAGVIFRRGAWRSPAVDALLAELRTICRNVRFN</sequence>
<dbReference type="Pfam" id="PF00126">
    <property type="entry name" value="HTH_1"/>
    <property type="match status" value="1"/>
</dbReference>
<proteinExistence type="inferred from homology"/>
<name>A0A506TXQ9_9HYPH</name>